<keyword evidence="2" id="KW-1185">Reference proteome</keyword>
<dbReference type="EMBL" id="BMZR01000001">
    <property type="protein sequence ID" value="GHD29201.1"/>
    <property type="molecule type" value="Genomic_DNA"/>
</dbReference>
<organism evidence="1 2">
    <name type="scientific">Psychrobacter glaciei</name>
    <dbReference type="NCBI Taxonomy" id="619771"/>
    <lineage>
        <taxon>Bacteria</taxon>
        <taxon>Pseudomonadati</taxon>
        <taxon>Pseudomonadota</taxon>
        <taxon>Gammaproteobacteria</taxon>
        <taxon>Moraxellales</taxon>
        <taxon>Moraxellaceae</taxon>
        <taxon>Psychrobacter</taxon>
    </lineage>
</organism>
<sequence>MSKKNTTVIVERHPYEDCTVEVVIKMPVPQMFWHFFMSFMKYLASYVKPY</sequence>
<evidence type="ECO:0000313" key="1">
    <source>
        <dbReference type="EMBL" id="GHD29201.1"/>
    </source>
</evidence>
<proteinExistence type="predicted"/>
<dbReference type="Proteomes" id="UP000610203">
    <property type="component" value="Unassembled WGS sequence"/>
</dbReference>
<accession>A0ABQ3GQQ4</accession>
<reference evidence="2" key="1">
    <citation type="journal article" date="2019" name="Int. J. Syst. Evol. Microbiol.">
        <title>The Global Catalogue of Microorganisms (GCM) 10K type strain sequencing project: providing services to taxonomists for standard genome sequencing and annotation.</title>
        <authorList>
            <consortium name="The Broad Institute Genomics Platform"/>
            <consortium name="The Broad Institute Genome Sequencing Center for Infectious Disease"/>
            <person name="Wu L."/>
            <person name="Ma J."/>
        </authorList>
    </citation>
    <scope>NUCLEOTIDE SEQUENCE [LARGE SCALE GENOMIC DNA]</scope>
    <source>
        <strain evidence="2">KCTC 42280</strain>
    </source>
</reference>
<protein>
    <submittedName>
        <fullName evidence="1">Uncharacterized protein</fullName>
    </submittedName>
</protein>
<gene>
    <name evidence="1" type="ORF">GCM10016272_09290</name>
</gene>
<name>A0ABQ3GQQ4_9GAMM</name>
<comment type="caution">
    <text evidence="1">The sequence shown here is derived from an EMBL/GenBank/DDBJ whole genome shotgun (WGS) entry which is preliminary data.</text>
</comment>
<evidence type="ECO:0000313" key="2">
    <source>
        <dbReference type="Proteomes" id="UP000610203"/>
    </source>
</evidence>